<evidence type="ECO:0000256" key="1">
    <source>
        <dbReference type="ARBA" id="ARBA00022485"/>
    </source>
</evidence>
<evidence type="ECO:0000256" key="5">
    <source>
        <dbReference type="ARBA" id="ARBA00023014"/>
    </source>
</evidence>
<dbReference type="InterPro" id="IPR009051">
    <property type="entry name" value="Helical_ferredxn"/>
</dbReference>
<dbReference type="GO" id="GO:0016491">
    <property type="term" value="F:oxidoreductase activity"/>
    <property type="evidence" value="ECO:0007669"/>
    <property type="project" value="UniProtKB-KW"/>
</dbReference>
<protein>
    <submittedName>
        <fullName evidence="8">4Fe-4S dicluster domain-containing protein</fullName>
    </submittedName>
</protein>
<keyword evidence="1" id="KW-0004">4Fe-4S</keyword>
<dbReference type="OrthoDB" id="9794954at2"/>
<dbReference type="InterPro" id="IPR004017">
    <property type="entry name" value="Cys_rich_dom"/>
</dbReference>
<evidence type="ECO:0000256" key="4">
    <source>
        <dbReference type="ARBA" id="ARBA00023004"/>
    </source>
</evidence>
<evidence type="ECO:0000256" key="6">
    <source>
        <dbReference type="SAM" id="Phobius"/>
    </source>
</evidence>
<proteinExistence type="predicted"/>
<organism evidence="8 9">
    <name type="scientific">Seongchinamella sediminis</name>
    <dbReference type="NCBI Taxonomy" id="2283635"/>
    <lineage>
        <taxon>Bacteria</taxon>
        <taxon>Pseudomonadati</taxon>
        <taxon>Pseudomonadota</taxon>
        <taxon>Gammaproteobacteria</taxon>
        <taxon>Cellvibrionales</taxon>
        <taxon>Halieaceae</taxon>
        <taxon>Seongchinamella</taxon>
    </lineage>
</organism>
<dbReference type="PROSITE" id="PS00198">
    <property type="entry name" value="4FE4S_FER_1"/>
    <property type="match status" value="2"/>
</dbReference>
<dbReference type="GO" id="GO:0051539">
    <property type="term" value="F:4 iron, 4 sulfur cluster binding"/>
    <property type="evidence" value="ECO:0007669"/>
    <property type="project" value="UniProtKB-KW"/>
</dbReference>
<keyword evidence="6" id="KW-0812">Transmembrane</keyword>
<dbReference type="Proteomes" id="UP000265509">
    <property type="component" value="Unassembled WGS sequence"/>
</dbReference>
<dbReference type="RefSeq" id="WP_117956022.1">
    <property type="nucleotide sequence ID" value="NZ_QRAN01000016.1"/>
</dbReference>
<keyword evidence="6" id="KW-0472">Membrane</keyword>
<accession>A0A3L7DU34</accession>
<feature type="transmembrane region" description="Helical" evidence="6">
    <location>
        <begin position="159"/>
        <end position="178"/>
    </location>
</feature>
<sequence>MDTIPTYNYFILAAILLGALYSLFLGLRNHKQRVEQGRPWFGEKVTLEGARARFNIGSFIRRGLMTSRLKKRPVAGSFHGIMFIGALLLIFGHAVFMFDFVGIPVYEGWFGFIFLKLGRELGGIMLFTGVAFFLARRLAAPDRLTAGDKTRSGFERGEIFLLLIVIAGFLAEGFRLALEVPADNAEFLGQAIGSTLHSTFGEEGALLGMNVMWWVHGLMGCAFIAIIAHSPFSHMLLGPANSAFVPARDGINLPPINFDFDEDEDEDDEDEMRFGAAKLADLTQKNLLDASACLWCGRCHEVCPAAQTGKDLSPKKVMATCAEFIEQGKFDDDSLIDVLGQDAIFACTTCAACVEECPVSNNPAEVILEFRRHFVMDRSEMPETMAAANRNLESREHPFVGTGSNPEDWRKGLDVPFFAPGETEYLLWIGCSVTYEERAQEIARAMVKILEAAGVSYGIFEEPRCTGDPAKMMGNEMQFVEIAETNIEEFKEQKIQKVITMCAHCYNSFDRYYPELGADWQTIPHTVFIEELQAQGKLVLAEKSDETITFHDPCYLARHNGIVDAPRNVIASVGKLIEMPRSKKDSFCCGAGGGNYWGGQGGTARVSDVRMQEAFDTGADKVATACSFCNLMLTSSSSKHTGERRVFDVAELVAEKITIIED</sequence>
<dbReference type="PANTHER" id="PTHR43255">
    <property type="entry name" value="IRON-SULFUR-BINDING OXIDOREDUCTASE FADF-RELATED-RELATED"/>
    <property type="match status" value="1"/>
</dbReference>
<dbReference type="InterPro" id="IPR017896">
    <property type="entry name" value="4Fe4S_Fe-S-bd"/>
</dbReference>
<name>A0A3L7DU34_9GAMM</name>
<dbReference type="AlphaFoldDB" id="A0A3L7DU34"/>
<gene>
    <name evidence="8" type="ORF">DWB85_14415</name>
</gene>
<feature type="domain" description="4Fe-4S ferredoxin-type" evidence="7">
    <location>
        <begin position="284"/>
        <end position="315"/>
    </location>
</feature>
<evidence type="ECO:0000313" key="8">
    <source>
        <dbReference type="EMBL" id="RLQ21088.1"/>
    </source>
</evidence>
<evidence type="ECO:0000256" key="2">
    <source>
        <dbReference type="ARBA" id="ARBA00022723"/>
    </source>
</evidence>
<evidence type="ECO:0000256" key="3">
    <source>
        <dbReference type="ARBA" id="ARBA00023002"/>
    </source>
</evidence>
<dbReference type="Gene3D" id="1.20.950.20">
    <property type="entry name" value="Transmembrane di-heme cytochromes, Chain C"/>
    <property type="match status" value="1"/>
</dbReference>
<keyword evidence="4" id="KW-0408">Iron</keyword>
<dbReference type="SUPFAM" id="SSF103501">
    <property type="entry name" value="Respiratory nitrate reductase 1 gamma chain"/>
    <property type="match status" value="1"/>
</dbReference>
<keyword evidence="2" id="KW-0479">Metal-binding</keyword>
<comment type="caution">
    <text evidence="8">The sequence shown here is derived from an EMBL/GenBank/DDBJ whole genome shotgun (WGS) entry which is preliminary data.</text>
</comment>
<dbReference type="InterPro" id="IPR036197">
    <property type="entry name" value="NarG-like_sf"/>
</dbReference>
<keyword evidence="3" id="KW-0560">Oxidoreductase</keyword>
<feature type="transmembrane region" description="Helical" evidence="6">
    <location>
        <begin position="121"/>
        <end position="139"/>
    </location>
</feature>
<dbReference type="GO" id="GO:0046872">
    <property type="term" value="F:metal ion binding"/>
    <property type="evidence" value="ECO:0007669"/>
    <property type="project" value="UniProtKB-KW"/>
</dbReference>
<keyword evidence="6" id="KW-1133">Transmembrane helix</keyword>
<dbReference type="Pfam" id="PF13183">
    <property type="entry name" value="Fer4_8"/>
    <property type="match status" value="1"/>
</dbReference>
<evidence type="ECO:0000259" key="7">
    <source>
        <dbReference type="PROSITE" id="PS51379"/>
    </source>
</evidence>
<dbReference type="EMBL" id="QRAN01000016">
    <property type="protein sequence ID" value="RLQ21088.1"/>
    <property type="molecule type" value="Genomic_DNA"/>
</dbReference>
<reference evidence="8 9" key="1">
    <citation type="submission" date="2018-07" db="EMBL/GenBank/DDBJ databases">
        <title>Halioglobus sp. genome submission.</title>
        <authorList>
            <person name="Ye M.-Q."/>
            <person name="Du Z.-J."/>
        </authorList>
    </citation>
    <scope>NUCLEOTIDE SEQUENCE [LARGE SCALE GENOMIC DNA]</scope>
    <source>
        <strain evidence="8 9">U0301</strain>
    </source>
</reference>
<dbReference type="SUPFAM" id="SSF46548">
    <property type="entry name" value="alpha-helical ferredoxin"/>
    <property type="match status" value="1"/>
</dbReference>
<feature type="transmembrane region" description="Helical" evidence="6">
    <location>
        <begin position="78"/>
        <end position="101"/>
    </location>
</feature>
<keyword evidence="9" id="KW-1185">Reference proteome</keyword>
<keyword evidence="5" id="KW-0411">Iron-sulfur</keyword>
<dbReference type="Gene3D" id="1.10.1060.10">
    <property type="entry name" value="Alpha-helical ferredoxin"/>
    <property type="match status" value="1"/>
</dbReference>
<dbReference type="InterPro" id="IPR051460">
    <property type="entry name" value="HdrC_iron-sulfur_subunit"/>
</dbReference>
<dbReference type="InterPro" id="IPR017900">
    <property type="entry name" value="4Fe4S_Fe_S_CS"/>
</dbReference>
<dbReference type="Pfam" id="PF02754">
    <property type="entry name" value="CCG"/>
    <property type="match status" value="2"/>
</dbReference>
<dbReference type="PROSITE" id="PS51379">
    <property type="entry name" value="4FE4S_FER_2"/>
    <property type="match status" value="1"/>
</dbReference>
<feature type="transmembrane region" description="Helical" evidence="6">
    <location>
        <begin position="6"/>
        <end position="27"/>
    </location>
</feature>
<dbReference type="PANTHER" id="PTHR43255:SF1">
    <property type="entry name" value="IRON-SULFUR-BINDING OXIDOREDUCTASE FADF-RELATED"/>
    <property type="match status" value="1"/>
</dbReference>
<dbReference type="GO" id="GO:0005886">
    <property type="term" value="C:plasma membrane"/>
    <property type="evidence" value="ECO:0007669"/>
    <property type="project" value="TreeGrafter"/>
</dbReference>
<evidence type="ECO:0000313" key="9">
    <source>
        <dbReference type="Proteomes" id="UP000265509"/>
    </source>
</evidence>